<evidence type="ECO:0000313" key="1">
    <source>
        <dbReference type="EMBL" id="SFA48956.1"/>
    </source>
</evidence>
<accession>A0A1I0TD83</accession>
<dbReference type="STRING" id="150248.SAMN05216169_101937"/>
<gene>
    <name evidence="1" type="ORF">SAMN05216169_101937</name>
</gene>
<dbReference type="Proteomes" id="UP000198979">
    <property type="component" value="Unassembled WGS sequence"/>
</dbReference>
<evidence type="ECO:0008006" key="3">
    <source>
        <dbReference type="Google" id="ProtNLM"/>
    </source>
</evidence>
<dbReference type="AlphaFoldDB" id="A0A1I0TD83"/>
<protein>
    <recommendedName>
        <fullName evidence="3">Cytosolic protein</fullName>
    </recommendedName>
</protein>
<proteinExistence type="predicted"/>
<keyword evidence="2" id="KW-1185">Reference proteome</keyword>
<reference evidence="2" key="1">
    <citation type="submission" date="2016-10" db="EMBL/GenBank/DDBJ databases">
        <authorList>
            <person name="Varghese N."/>
            <person name="Submissions S."/>
        </authorList>
    </citation>
    <scope>NUCLEOTIDE SEQUENCE [LARGE SCALE GENOMIC DNA]</scope>
    <source>
        <strain evidence="2">K1</strain>
    </source>
</reference>
<sequence length="146" mass="17039">MMHLFFYHLRKVRGRKVKIKYIFTNHNETSERHPDEQLKSRYYKTTQTAALKAVKEMFEQMEGCRVVAISEERGEMSVSLTKGKKAFIVVTVISVRPFETAIDFSVTTETTWLPVDFGFSRQLIIRLYDELAKRLTYIGSGIYGEK</sequence>
<organism evidence="1 2">
    <name type="scientific">Anoxybacillus pushchinoensis</name>
    <dbReference type="NCBI Taxonomy" id="150248"/>
    <lineage>
        <taxon>Bacteria</taxon>
        <taxon>Bacillati</taxon>
        <taxon>Bacillota</taxon>
        <taxon>Bacilli</taxon>
        <taxon>Bacillales</taxon>
        <taxon>Anoxybacillaceae</taxon>
        <taxon>Anoxybacillus</taxon>
    </lineage>
</organism>
<name>A0A1I0TD83_9BACL</name>
<dbReference type="EMBL" id="FOJQ01000019">
    <property type="protein sequence ID" value="SFA48956.1"/>
    <property type="molecule type" value="Genomic_DNA"/>
</dbReference>
<evidence type="ECO:0000313" key="2">
    <source>
        <dbReference type="Proteomes" id="UP000198979"/>
    </source>
</evidence>